<dbReference type="Proteomes" id="UP000192448">
    <property type="component" value="Unassembled WGS sequence"/>
</dbReference>
<sequence length="62" mass="7302">MAQSHRRFTTIWRSRVRVRLSCWRTRSLDPTGRGKARWAMRWKPALNAFAITFNGRITPTGN</sequence>
<comment type="caution">
    <text evidence="1">The sequence shown here is derived from an EMBL/GenBank/DDBJ whole genome shotgun (WGS) entry which is preliminary data.</text>
</comment>
<proteinExistence type="predicted"/>
<dbReference type="AlphaFoldDB" id="A0A1X0BBJ9"/>
<dbReference type="STRING" id="1927124.BST13_02775"/>
<accession>A0A1X0BBJ9</accession>
<reference evidence="1 2" key="1">
    <citation type="submission" date="2017-02" db="EMBL/GenBank/DDBJ databases">
        <title>The new phylogeny of genus Mycobacterium.</title>
        <authorList>
            <person name="Tortoli E."/>
            <person name="Trovato A."/>
            <person name="Cirillo D.M."/>
        </authorList>
    </citation>
    <scope>NUCLEOTIDE SEQUENCE [LARGE SCALE GENOMIC DNA]</scope>
    <source>
        <strain evidence="1 2">RW6</strain>
    </source>
</reference>
<protein>
    <submittedName>
        <fullName evidence="1">Uncharacterized protein</fullName>
    </submittedName>
</protein>
<evidence type="ECO:0000313" key="2">
    <source>
        <dbReference type="Proteomes" id="UP000192448"/>
    </source>
</evidence>
<organism evidence="1 2">
    <name type="scientific">Mycobacterium aquaticum</name>
    <dbReference type="NCBI Taxonomy" id="1927124"/>
    <lineage>
        <taxon>Bacteria</taxon>
        <taxon>Bacillati</taxon>
        <taxon>Actinomycetota</taxon>
        <taxon>Actinomycetes</taxon>
        <taxon>Mycobacteriales</taxon>
        <taxon>Mycobacteriaceae</taxon>
        <taxon>Mycobacterium</taxon>
    </lineage>
</organism>
<evidence type="ECO:0000313" key="1">
    <source>
        <dbReference type="EMBL" id="ORA39206.1"/>
    </source>
</evidence>
<gene>
    <name evidence="1" type="ORF">BST13_02775</name>
</gene>
<name>A0A1X0BBJ9_9MYCO</name>
<keyword evidence="2" id="KW-1185">Reference proteome</keyword>
<dbReference type="OrthoDB" id="9793302at2"/>
<dbReference type="EMBL" id="MVHF01000002">
    <property type="protein sequence ID" value="ORA39206.1"/>
    <property type="molecule type" value="Genomic_DNA"/>
</dbReference>